<feature type="signal peptide" evidence="2">
    <location>
        <begin position="1"/>
        <end position="23"/>
    </location>
</feature>
<keyword evidence="1" id="KW-0812">Transmembrane</keyword>
<evidence type="ECO:0000313" key="3">
    <source>
        <dbReference type="Proteomes" id="UP000813463"/>
    </source>
</evidence>
<keyword evidence="2" id="KW-0732">Signal</keyword>
<keyword evidence="1" id="KW-1133">Transmembrane helix</keyword>
<sequence>MTLLRISITSFLLSVTVLQSVWSCGMAAFDVCYIWTNRTNCGRRVAGWFVAIDLFITTVTYIATFGSWVVSFTIGNRLQSCSINPCVRYDIFAGLVFIAGCIISSVLVYSNYSALRSQHLVVESHD</sequence>
<evidence type="ECO:0000256" key="2">
    <source>
        <dbReference type="SAM" id="SignalP"/>
    </source>
</evidence>
<organism evidence="3 4">
    <name type="scientific">Spinacia oleracea</name>
    <name type="common">Spinach</name>
    <dbReference type="NCBI Taxonomy" id="3562"/>
    <lineage>
        <taxon>Eukaryota</taxon>
        <taxon>Viridiplantae</taxon>
        <taxon>Streptophyta</taxon>
        <taxon>Embryophyta</taxon>
        <taxon>Tracheophyta</taxon>
        <taxon>Spermatophyta</taxon>
        <taxon>Magnoliopsida</taxon>
        <taxon>eudicotyledons</taxon>
        <taxon>Gunneridae</taxon>
        <taxon>Pentapetalae</taxon>
        <taxon>Caryophyllales</taxon>
        <taxon>Chenopodiaceae</taxon>
        <taxon>Chenopodioideae</taxon>
        <taxon>Anserineae</taxon>
        <taxon>Spinacia</taxon>
    </lineage>
</organism>
<evidence type="ECO:0000313" key="4">
    <source>
        <dbReference type="RefSeq" id="XP_056689505.1"/>
    </source>
</evidence>
<feature type="transmembrane region" description="Helical" evidence="1">
    <location>
        <begin position="91"/>
        <end position="112"/>
    </location>
</feature>
<reference evidence="4 5" key="2">
    <citation type="submission" date="2025-05" db="UniProtKB">
        <authorList>
            <consortium name="RefSeq"/>
        </authorList>
    </citation>
    <scope>IDENTIFICATION</scope>
    <source>
        <tissue evidence="4 5">Leaf</tissue>
    </source>
</reference>
<evidence type="ECO:0000313" key="5">
    <source>
        <dbReference type="RefSeq" id="XP_056689506.1"/>
    </source>
</evidence>
<dbReference type="RefSeq" id="XP_056689505.1">
    <property type="nucleotide sequence ID" value="XM_056833527.1"/>
</dbReference>
<name>A0ABM3R1K2_SPIOL</name>
<feature type="transmembrane region" description="Helical" evidence="1">
    <location>
        <begin position="47"/>
        <end position="70"/>
    </location>
</feature>
<feature type="chain" id="PRO_5045025166" evidence="2">
    <location>
        <begin position="24"/>
        <end position="126"/>
    </location>
</feature>
<keyword evidence="3" id="KW-1185">Reference proteome</keyword>
<reference evidence="3" key="1">
    <citation type="journal article" date="2021" name="Nat. Commun.">
        <title>Genomic analyses provide insights into spinach domestication and the genetic basis of agronomic traits.</title>
        <authorList>
            <person name="Cai X."/>
            <person name="Sun X."/>
            <person name="Xu C."/>
            <person name="Sun H."/>
            <person name="Wang X."/>
            <person name="Ge C."/>
            <person name="Zhang Z."/>
            <person name="Wang Q."/>
            <person name="Fei Z."/>
            <person name="Jiao C."/>
            <person name="Wang Q."/>
        </authorList>
    </citation>
    <scope>NUCLEOTIDE SEQUENCE [LARGE SCALE GENOMIC DNA]</scope>
    <source>
        <strain evidence="3">cv. Varoflay</strain>
    </source>
</reference>
<gene>
    <name evidence="4 5" type="primary">LOC130464119</name>
</gene>
<keyword evidence="1" id="KW-0472">Membrane</keyword>
<accession>A0ABM3R1K2</accession>
<dbReference type="Proteomes" id="UP000813463">
    <property type="component" value="Chromosome 6"/>
</dbReference>
<evidence type="ECO:0000256" key="1">
    <source>
        <dbReference type="SAM" id="Phobius"/>
    </source>
</evidence>
<dbReference type="RefSeq" id="XP_056689506.1">
    <property type="nucleotide sequence ID" value="XM_056833528.1"/>
</dbReference>
<proteinExistence type="predicted"/>
<dbReference type="GeneID" id="130464119"/>
<protein>
    <submittedName>
        <fullName evidence="4 5">CASP-like protein 5A2</fullName>
    </submittedName>
</protein>